<reference evidence="1" key="1">
    <citation type="submission" date="2019-04" db="EMBL/GenBank/DDBJ databases">
        <title>Friends and foes A comparative genomics studyof 23 Aspergillus species from section Flavi.</title>
        <authorList>
            <consortium name="DOE Joint Genome Institute"/>
            <person name="Kjaerbolling I."/>
            <person name="Vesth T."/>
            <person name="Frisvad J.C."/>
            <person name="Nybo J.L."/>
            <person name="Theobald S."/>
            <person name="Kildgaard S."/>
            <person name="Isbrandt T."/>
            <person name="Kuo A."/>
            <person name="Sato A."/>
            <person name="Lyhne E.K."/>
            <person name="Kogle M.E."/>
            <person name="Wiebenga A."/>
            <person name="Kun R.S."/>
            <person name="Lubbers R.J."/>
            <person name="Makela M.R."/>
            <person name="Barry K."/>
            <person name="Chovatia M."/>
            <person name="Clum A."/>
            <person name="Daum C."/>
            <person name="Haridas S."/>
            <person name="He G."/>
            <person name="LaButti K."/>
            <person name="Lipzen A."/>
            <person name="Mondo S."/>
            <person name="Riley R."/>
            <person name="Salamov A."/>
            <person name="Simmons B.A."/>
            <person name="Magnuson J.K."/>
            <person name="Henrissat B."/>
            <person name="Mortensen U.H."/>
            <person name="Larsen T.O."/>
            <person name="Devries R.P."/>
            <person name="Grigoriev I.V."/>
            <person name="Machida M."/>
            <person name="Baker S.E."/>
            <person name="Andersen M.R."/>
        </authorList>
    </citation>
    <scope>NUCLEOTIDE SEQUENCE [LARGE SCALE GENOMIC DNA]</scope>
    <source>
        <strain evidence="1">IBT 14317</strain>
    </source>
</reference>
<dbReference type="AlphaFoldDB" id="A0A5N7C365"/>
<protein>
    <submittedName>
        <fullName evidence="1">Uncharacterized protein</fullName>
    </submittedName>
</protein>
<dbReference type="OrthoDB" id="3800738at2759"/>
<organism evidence="1">
    <name type="scientific">Petromyces alliaceus</name>
    <name type="common">Aspergillus alliaceus</name>
    <dbReference type="NCBI Taxonomy" id="209559"/>
    <lineage>
        <taxon>Eukaryota</taxon>
        <taxon>Fungi</taxon>
        <taxon>Dikarya</taxon>
        <taxon>Ascomycota</taxon>
        <taxon>Pezizomycotina</taxon>
        <taxon>Eurotiomycetes</taxon>
        <taxon>Eurotiomycetidae</taxon>
        <taxon>Eurotiales</taxon>
        <taxon>Aspergillaceae</taxon>
        <taxon>Aspergillus</taxon>
        <taxon>Aspergillus subgen. Circumdati</taxon>
    </lineage>
</organism>
<sequence>MLSSAEQAFSTYEPAEYMLLQPNNPVEIIRTQREACWYQSSNTRDAQTWSISDTGEDRELIDGLQEKGDFSLEEGIYDKPGSWTTMLATQPLCQRMLVGCYGDYSGDVTMFYQIVSMTGRLFMGDIMAVLAEYQNRQPCGVDCWAGVFHYTGRLLLWGVGKCPVFSLRRLCGSEYFLHEMILHKMITDQG</sequence>
<proteinExistence type="predicted"/>
<dbReference type="EMBL" id="ML735277">
    <property type="protein sequence ID" value="KAE8388544.1"/>
    <property type="molecule type" value="Genomic_DNA"/>
</dbReference>
<evidence type="ECO:0000313" key="1">
    <source>
        <dbReference type="EMBL" id="KAE8388544.1"/>
    </source>
</evidence>
<accession>A0A5N7C365</accession>
<name>A0A5N7C365_PETAA</name>
<gene>
    <name evidence="1" type="ORF">BDV23DRAFT_173828</name>
</gene>
<dbReference type="Proteomes" id="UP000326877">
    <property type="component" value="Unassembled WGS sequence"/>
</dbReference>